<evidence type="ECO:0000259" key="4">
    <source>
        <dbReference type="PROSITE" id="PS50076"/>
    </source>
</evidence>
<dbReference type="Gene3D" id="1.10.287.110">
    <property type="entry name" value="DnaJ domain"/>
    <property type="match status" value="1"/>
</dbReference>
<keyword evidence="6" id="KW-1185">Reference proteome</keyword>
<evidence type="ECO:0000256" key="3">
    <source>
        <dbReference type="SAM" id="Phobius"/>
    </source>
</evidence>
<dbReference type="EMBL" id="SKFG01000024">
    <property type="protein sequence ID" value="TCZ74680.1"/>
    <property type="molecule type" value="Genomic_DNA"/>
</dbReference>
<gene>
    <name evidence="5" type="ORF">E0485_19105</name>
</gene>
<sequence>MIDKMDRNRALEMLGVEAEATDEEIERRYSLLLKKLRSQEKKHQDQNSSSDEPLLTIEEVNAAYNAIKGIEGQKLTKVQMGWNKESFSHFMQYYKLHVIIAFVILLIIGFTVKGAMDRQKLREAEALLPKPNVTVVMVGNYFTNTEDIPQIEQALLSEFPEWERIKVEVIYRPLDMQNEMDAAYLQKSMIELMTKKGDVYIMDRPNYDQLNEQEIFTSNVSLGDLSNNKVWSNLPIRGSHVMLAAISKEAENEENAVKLIDSLKSNK</sequence>
<keyword evidence="3" id="KW-1133">Transmembrane helix</keyword>
<evidence type="ECO:0000256" key="2">
    <source>
        <dbReference type="ARBA" id="ARBA00023016"/>
    </source>
</evidence>
<keyword evidence="1" id="KW-0235">DNA replication</keyword>
<dbReference type="CDD" id="cd06257">
    <property type="entry name" value="DnaJ"/>
    <property type="match status" value="1"/>
</dbReference>
<keyword evidence="3" id="KW-0472">Membrane</keyword>
<comment type="caution">
    <text evidence="5">The sequence shown here is derived from an EMBL/GenBank/DDBJ whole genome shotgun (WGS) entry which is preliminary data.</text>
</comment>
<evidence type="ECO:0000256" key="1">
    <source>
        <dbReference type="ARBA" id="ARBA00022705"/>
    </source>
</evidence>
<reference evidence="5 6" key="1">
    <citation type="submission" date="2019-03" db="EMBL/GenBank/DDBJ databases">
        <authorList>
            <person name="Kim M.K.M."/>
        </authorList>
    </citation>
    <scope>NUCLEOTIDE SEQUENCE [LARGE SCALE GENOMIC DNA]</scope>
    <source>
        <strain evidence="5 6">18JY21-1</strain>
    </source>
</reference>
<accession>A0A4R4E798</accession>
<dbReference type="InterPro" id="IPR036869">
    <property type="entry name" value="J_dom_sf"/>
</dbReference>
<evidence type="ECO:0000313" key="6">
    <source>
        <dbReference type="Proteomes" id="UP000295418"/>
    </source>
</evidence>
<feature type="domain" description="J" evidence="4">
    <location>
        <begin position="9"/>
        <end position="91"/>
    </location>
</feature>
<organism evidence="5 6">
    <name type="scientific">Paenibacillus albiflavus</name>
    <dbReference type="NCBI Taxonomy" id="2545760"/>
    <lineage>
        <taxon>Bacteria</taxon>
        <taxon>Bacillati</taxon>
        <taxon>Bacillota</taxon>
        <taxon>Bacilli</taxon>
        <taxon>Bacillales</taxon>
        <taxon>Paenibacillaceae</taxon>
        <taxon>Paenibacillus</taxon>
    </lineage>
</organism>
<name>A0A4R4E798_9BACL</name>
<dbReference type="AlphaFoldDB" id="A0A4R4E798"/>
<proteinExistence type="predicted"/>
<dbReference type="OrthoDB" id="1738492at2"/>
<evidence type="ECO:0000313" key="5">
    <source>
        <dbReference type="EMBL" id="TCZ74680.1"/>
    </source>
</evidence>
<keyword evidence="3" id="KW-0812">Transmembrane</keyword>
<keyword evidence="2" id="KW-0346">Stress response</keyword>
<dbReference type="PROSITE" id="PS50076">
    <property type="entry name" value="DNAJ_2"/>
    <property type="match status" value="1"/>
</dbReference>
<dbReference type="RefSeq" id="WP_132419672.1">
    <property type="nucleotide sequence ID" value="NZ_SKFG01000024.1"/>
</dbReference>
<protein>
    <recommendedName>
        <fullName evidence="4">J domain-containing protein</fullName>
    </recommendedName>
</protein>
<dbReference type="GO" id="GO:0006260">
    <property type="term" value="P:DNA replication"/>
    <property type="evidence" value="ECO:0007669"/>
    <property type="project" value="UniProtKB-KW"/>
</dbReference>
<dbReference type="Proteomes" id="UP000295418">
    <property type="component" value="Unassembled WGS sequence"/>
</dbReference>
<dbReference type="InterPro" id="IPR001623">
    <property type="entry name" value="DnaJ_domain"/>
</dbReference>
<feature type="transmembrane region" description="Helical" evidence="3">
    <location>
        <begin position="93"/>
        <end position="112"/>
    </location>
</feature>